<dbReference type="Gene3D" id="1.25.40.10">
    <property type="entry name" value="Tetratricopeptide repeat domain"/>
    <property type="match status" value="1"/>
</dbReference>
<feature type="compositionally biased region" description="Low complexity" evidence="2">
    <location>
        <begin position="186"/>
        <end position="203"/>
    </location>
</feature>
<dbReference type="SUPFAM" id="SSF48452">
    <property type="entry name" value="TPR-like"/>
    <property type="match status" value="1"/>
</dbReference>
<feature type="region of interest" description="Disordered" evidence="2">
    <location>
        <begin position="157"/>
        <end position="306"/>
    </location>
</feature>
<feature type="compositionally biased region" description="Basic and acidic residues" evidence="2">
    <location>
        <begin position="204"/>
        <end position="221"/>
    </location>
</feature>
<protein>
    <recommendedName>
        <fullName evidence="5">Tetratricopeptide repeat protein</fullName>
    </recommendedName>
</protein>
<dbReference type="Proteomes" id="UP001228690">
    <property type="component" value="Chromosome"/>
</dbReference>
<feature type="repeat" description="TPR" evidence="1">
    <location>
        <begin position="13"/>
        <end position="46"/>
    </location>
</feature>
<organism evidence="3 4">
    <name type="scientific">Candidatus Haliotispira prima</name>
    <dbReference type="NCBI Taxonomy" id="3034016"/>
    <lineage>
        <taxon>Bacteria</taxon>
        <taxon>Pseudomonadati</taxon>
        <taxon>Spirochaetota</taxon>
        <taxon>Spirochaetia</taxon>
        <taxon>Spirochaetales</taxon>
        <taxon>Spirochaetaceae</taxon>
        <taxon>Candidatus Haliotispira</taxon>
    </lineage>
</organism>
<evidence type="ECO:0000313" key="4">
    <source>
        <dbReference type="Proteomes" id="UP001228690"/>
    </source>
</evidence>
<sequence>MAENQTLLNHQRSRNLNREGYSAYRKENWSQALRHFARSMKLDPYYTYPIYNTACVLSLRGRPEDSYRIYRLLLEVLLQESGEMRSVHMAKMQRDPDLAWFRSHEPELFILLNNVILNYESQEIYGELRQNRAWDIETSAYSRADVVPLTPRASGYSRKLKRESTSRPGNSDPNFEIRSVPDGRVKPSVSSSSWKTIKTTNTSKTKDITDTPDTTETKQEAEPDIGYTVPPEEREDSITVTPYDDPFGGGDDLFGQGLDEETLFGNDGDPTKGSDSKVPGKPSNDFSNSFDPFADDDGSQNPFDNDDLVPQNFPGFDEEESDGFFLFVPQSLKRQYEDSKLTLNLISQQAVPTRSVPGTGTKDGISFNGYRYTWRFHAGGKLFEMRGFFVIRGNVLVLETFASNPEKLKGLPFDWASFRSLFFIYQPQINEFHALTLTGERIRIY</sequence>
<proteinExistence type="predicted"/>
<evidence type="ECO:0008006" key="5">
    <source>
        <dbReference type="Google" id="ProtNLM"/>
    </source>
</evidence>
<keyword evidence="4" id="KW-1185">Reference proteome</keyword>
<keyword evidence="1" id="KW-0802">TPR repeat</keyword>
<name>A0ABY8ME42_9SPIO</name>
<evidence type="ECO:0000313" key="3">
    <source>
        <dbReference type="EMBL" id="WGK68178.1"/>
    </source>
</evidence>
<dbReference type="InterPro" id="IPR019734">
    <property type="entry name" value="TPR_rpt"/>
</dbReference>
<gene>
    <name evidence="3" type="ORF">P0082_06745</name>
</gene>
<dbReference type="InterPro" id="IPR011990">
    <property type="entry name" value="TPR-like_helical_dom_sf"/>
</dbReference>
<evidence type="ECO:0000256" key="1">
    <source>
        <dbReference type="PROSITE-ProRule" id="PRU00339"/>
    </source>
</evidence>
<dbReference type="RefSeq" id="WP_326926349.1">
    <property type="nucleotide sequence ID" value="NZ_CP123443.1"/>
</dbReference>
<reference evidence="3 4" key="1">
    <citation type="submission" date="2023-04" db="EMBL/GenBank/DDBJ databases">
        <title>Spirochaete genome identified in red abalone sample constitutes a novel genus.</title>
        <authorList>
            <person name="Sharma S.P."/>
            <person name="Purcell C.M."/>
            <person name="Hyde J.R."/>
            <person name="Severin A.J."/>
        </authorList>
    </citation>
    <scope>NUCLEOTIDE SEQUENCE [LARGE SCALE GENOMIC DNA]</scope>
    <source>
        <strain evidence="3 4">SP-2023</strain>
    </source>
</reference>
<dbReference type="PROSITE" id="PS50005">
    <property type="entry name" value="TPR"/>
    <property type="match status" value="1"/>
</dbReference>
<accession>A0ABY8ME42</accession>
<dbReference type="EMBL" id="CP123443">
    <property type="protein sequence ID" value="WGK68178.1"/>
    <property type="molecule type" value="Genomic_DNA"/>
</dbReference>
<evidence type="ECO:0000256" key="2">
    <source>
        <dbReference type="SAM" id="MobiDB-lite"/>
    </source>
</evidence>